<dbReference type="GO" id="GO:0043565">
    <property type="term" value="F:sequence-specific DNA binding"/>
    <property type="evidence" value="ECO:0007669"/>
    <property type="project" value="TreeGrafter"/>
</dbReference>
<evidence type="ECO:0000256" key="3">
    <source>
        <dbReference type="ARBA" id="ARBA00023015"/>
    </source>
</evidence>
<feature type="domain" description="TCP" evidence="8">
    <location>
        <begin position="152"/>
        <end position="210"/>
    </location>
</feature>
<dbReference type="InterPro" id="IPR017887">
    <property type="entry name" value="TF_TCP_subgr"/>
</dbReference>
<comment type="subcellular location">
    <subcellularLocation>
        <location evidence="1">Nucleus</location>
    </subcellularLocation>
</comment>
<dbReference type="InterPro" id="IPR005333">
    <property type="entry name" value="Transcription_factor_TCP"/>
</dbReference>
<keyword evidence="4" id="KW-0238">DNA-binding</keyword>
<feature type="region of interest" description="Disordered" evidence="7">
    <location>
        <begin position="271"/>
        <end position="306"/>
    </location>
</feature>
<name>G0ZGI5_PEA</name>
<feature type="domain" description="R" evidence="9">
    <location>
        <begin position="268"/>
        <end position="285"/>
    </location>
</feature>
<sequence>MHNTVWCSTVHLKLPDMYSSNSSLNGNNLTFSSNSPFCSFESNSTSSKDDHNIHSSFPLTPNFSFFQFPYSDPFEDNQLFIQQQHDVDFQLHHPPIVMNNNNSAPDHQDQASKNSITDATNNIVTSLVPAEAASGKGKTVVVQQIQRKRSSKRDRHSKIKTAKGLRDRRMRLSLEVAKRFFGLQDMLGFEKASKTVDWLLNQSKDGIKQLAGEKNIHFPSKSTSSTSECEGVSSLEYNEVGNQEQEKVVMKKRRKGTNKVCRRSAFNSIGREKARERARERTREKMEARTRTSLVDESNSKQCNERRTKTNLTWNPFESVVESAGTQTVNYHPSFDHEKLINNEAEVERISQKAKEHDSHSHSHEDHNSLFNMNKWSPTMMFNSLNNFQEHQFEQFHESLEKPWEGYNNNNNHF</sequence>
<evidence type="ECO:0000259" key="9">
    <source>
        <dbReference type="PROSITE" id="PS51370"/>
    </source>
</evidence>
<organism evidence="10">
    <name type="scientific">Pisum sativum</name>
    <name type="common">Garden pea</name>
    <name type="synonym">Lathyrus oleraceus</name>
    <dbReference type="NCBI Taxonomy" id="3888"/>
    <lineage>
        <taxon>Eukaryota</taxon>
        <taxon>Viridiplantae</taxon>
        <taxon>Streptophyta</taxon>
        <taxon>Embryophyta</taxon>
        <taxon>Tracheophyta</taxon>
        <taxon>Spermatophyta</taxon>
        <taxon>Magnoliopsida</taxon>
        <taxon>eudicotyledons</taxon>
        <taxon>Gunneridae</taxon>
        <taxon>Pentapetalae</taxon>
        <taxon>rosids</taxon>
        <taxon>fabids</taxon>
        <taxon>Fabales</taxon>
        <taxon>Fabaceae</taxon>
        <taxon>Papilionoideae</taxon>
        <taxon>50 kb inversion clade</taxon>
        <taxon>NPAAA clade</taxon>
        <taxon>Hologalegina</taxon>
        <taxon>IRL clade</taxon>
        <taxon>Fabeae</taxon>
        <taxon>Lathyrus</taxon>
    </lineage>
</organism>
<evidence type="ECO:0000313" key="10">
    <source>
        <dbReference type="EMBL" id="AEL12230.1"/>
    </source>
</evidence>
<evidence type="ECO:0000256" key="6">
    <source>
        <dbReference type="ARBA" id="ARBA00023242"/>
    </source>
</evidence>
<dbReference type="SMR" id="G0ZGI5"/>
<protein>
    <submittedName>
        <fullName evidence="10">BRC1</fullName>
    </submittedName>
</protein>
<accession>G0ZGI5</accession>
<evidence type="ECO:0000256" key="5">
    <source>
        <dbReference type="ARBA" id="ARBA00023163"/>
    </source>
</evidence>
<evidence type="ECO:0000256" key="4">
    <source>
        <dbReference type="ARBA" id="ARBA00023125"/>
    </source>
</evidence>
<evidence type="ECO:0000256" key="1">
    <source>
        <dbReference type="ARBA" id="ARBA00004123"/>
    </source>
</evidence>
<evidence type="ECO:0000259" key="8">
    <source>
        <dbReference type="PROSITE" id="PS51369"/>
    </source>
</evidence>
<dbReference type="AlphaFoldDB" id="G0ZGI5"/>
<dbReference type="PANTHER" id="PTHR31072:SF226">
    <property type="entry name" value="TRANSCRIPTION FACTOR TCP18"/>
    <property type="match status" value="1"/>
</dbReference>
<reference evidence="10" key="1">
    <citation type="journal article" date="2012" name="Plant Physiol.">
        <title>The Pea TCP Transcription Factor PsBRC1 Acts Downstream of Strigolactones to Control Shoot Branching.</title>
        <authorList>
            <person name="Braun N."/>
            <person name="de Saint Germain A."/>
            <person name="Pillot J.P."/>
            <person name="Boutet-Mercey S."/>
            <person name="Dalmais M."/>
            <person name="Antoniadi I."/>
            <person name="Li X."/>
            <person name="Maia-Grondard A."/>
            <person name="Le Signor C."/>
            <person name="Bouteiller N."/>
            <person name="Luo D."/>
            <person name="Bendahmane A."/>
            <person name="Turnbull C."/>
            <person name="Rameau C."/>
        </authorList>
    </citation>
    <scope>NUCLEOTIDE SEQUENCE</scope>
</reference>
<dbReference type="PANTHER" id="PTHR31072">
    <property type="entry name" value="TRANSCRIPTION FACTOR TCP4-RELATED"/>
    <property type="match status" value="1"/>
</dbReference>
<gene>
    <name evidence="10" type="primary">BRC1</name>
</gene>
<evidence type="ECO:0000256" key="7">
    <source>
        <dbReference type="SAM" id="MobiDB-lite"/>
    </source>
</evidence>
<dbReference type="EMBL" id="JF274232">
    <property type="protein sequence ID" value="AEL12230.1"/>
    <property type="molecule type" value="Genomic_DNA"/>
</dbReference>
<dbReference type="InterPro" id="IPR017888">
    <property type="entry name" value="CYC/TB1_R_domain"/>
</dbReference>
<evidence type="ECO:0000256" key="2">
    <source>
        <dbReference type="ARBA" id="ARBA00022473"/>
    </source>
</evidence>
<keyword evidence="5" id="KW-0804">Transcription</keyword>
<feature type="compositionally biased region" description="Basic and acidic residues" evidence="7">
    <location>
        <begin position="271"/>
        <end position="290"/>
    </location>
</feature>
<dbReference type="GO" id="GO:0005634">
    <property type="term" value="C:nucleus"/>
    <property type="evidence" value="ECO:0007669"/>
    <property type="project" value="UniProtKB-SubCell"/>
</dbReference>
<keyword evidence="3" id="KW-0805">Transcription regulation</keyword>
<dbReference type="PROSITE" id="PS51369">
    <property type="entry name" value="TCP"/>
    <property type="match status" value="1"/>
</dbReference>
<keyword evidence="6" id="KW-0539">Nucleus</keyword>
<keyword evidence="2" id="KW-0217">Developmental protein</keyword>
<feature type="compositionally biased region" description="Polar residues" evidence="7">
    <location>
        <begin position="293"/>
        <end position="302"/>
    </location>
</feature>
<dbReference type="Pfam" id="PF03634">
    <property type="entry name" value="TCP"/>
    <property type="match status" value="1"/>
</dbReference>
<dbReference type="PROSITE" id="PS51370">
    <property type="entry name" value="R"/>
    <property type="match status" value="1"/>
</dbReference>
<proteinExistence type="predicted"/>
<dbReference type="GO" id="GO:2000032">
    <property type="term" value="P:regulation of secondary shoot formation"/>
    <property type="evidence" value="ECO:0007669"/>
    <property type="project" value="TreeGrafter"/>
</dbReference>
<dbReference type="GO" id="GO:0003700">
    <property type="term" value="F:DNA-binding transcription factor activity"/>
    <property type="evidence" value="ECO:0007669"/>
    <property type="project" value="InterPro"/>
</dbReference>